<reference evidence="3" key="1">
    <citation type="submission" date="2023-06" db="EMBL/GenBank/DDBJ databases">
        <title>Genome-scale phylogeny and comparative genomics of the fungal order Sordariales.</title>
        <authorList>
            <consortium name="Lawrence Berkeley National Laboratory"/>
            <person name="Hensen N."/>
            <person name="Bonometti L."/>
            <person name="Westerberg I."/>
            <person name="Brannstrom I.O."/>
            <person name="Guillou S."/>
            <person name="Cros-Aarteil S."/>
            <person name="Calhoun S."/>
            <person name="Haridas S."/>
            <person name="Kuo A."/>
            <person name="Mondo S."/>
            <person name="Pangilinan J."/>
            <person name="Riley R."/>
            <person name="LaButti K."/>
            <person name="Andreopoulos B."/>
            <person name="Lipzen A."/>
            <person name="Chen C."/>
            <person name="Yanf M."/>
            <person name="Daum C."/>
            <person name="Ng V."/>
            <person name="Clum A."/>
            <person name="Steindorff A."/>
            <person name="Ohm R."/>
            <person name="Martin F."/>
            <person name="Silar P."/>
            <person name="Natvig D."/>
            <person name="Lalanne C."/>
            <person name="Gautier V."/>
            <person name="Ament-velasquez S.L."/>
            <person name="Kruys A."/>
            <person name="Hutchinson M.I."/>
            <person name="Powell A.J."/>
            <person name="Barry K."/>
            <person name="Miller A.N."/>
            <person name="Grigoriev I.V."/>
            <person name="Debuchy R."/>
            <person name="Gladieux P."/>
            <person name="Thoren M.H."/>
            <person name="Johannesson H."/>
        </authorList>
    </citation>
    <scope>NUCLEOTIDE SEQUENCE</scope>
    <source>
        <strain evidence="3">SMH3187-1</strain>
    </source>
</reference>
<proteinExistence type="predicted"/>
<dbReference type="InterPro" id="IPR018828">
    <property type="entry name" value="RRG7"/>
</dbReference>
<dbReference type="PANTHER" id="PTHR28133">
    <property type="entry name" value="REQUIRED FOR RESPIRATORY GROWTH PROTEIN 7, MITOCHONDRIAL"/>
    <property type="match status" value="1"/>
</dbReference>
<dbReference type="PANTHER" id="PTHR28133:SF1">
    <property type="entry name" value="REQUIRED FOR RESPIRATORY GROWTH PROTEIN 7, MITOCHONDRIAL"/>
    <property type="match status" value="1"/>
</dbReference>
<evidence type="ECO:0000256" key="1">
    <source>
        <dbReference type="ARBA" id="ARBA00004173"/>
    </source>
</evidence>
<sequence>MATSIGTLFSTLQRSQSKLIYPEPPTTNHHDLASFLADAEHSGLDPASTTYVGTHFEYTVASALSALGFDLRRVGGRSDRGVDLLGTWSVPSSPDSPPRVVLQCKVSKAVGPSIVRELEGTVLSAPAGWRGPGALGFLVADRAASKGIRDGIFHSRVPIGFIACNRAGRISQMLWNRQAEEQGLVGMGVGLRYSSSGEATDCVLTFNGKHLPPRKARKTKTQTKDG</sequence>
<keyword evidence="4" id="KW-1185">Reference proteome</keyword>
<evidence type="ECO:0000313" key="3">
    <source>
        <dbReference type="EMBL" id="KAK0751032.1"/>
    </source>
</evidence>
<comment type="subcellular location">
    <subcellularLocation>
        <location evidence="1">Mitochondrion</location>
    </subcellularLocation>
</comment>
<dbReference type="AlphaFoldDB" id="A0AA40F4H5"/>
<keyword evidence="2" id="KW-0496">Mitochondrion</keyword>
<name>A0AA40F4H5_9PEZI</name>
<organism evidence="3 4">
    <name type="scientific">Schizothecium vesticola</name>
    <dbReference type="NCBI Taxonomy" id="314040"/>
    <lineage>
        <taxon>Eukaryota</taxon>
        <taxon>Fungi</taxon>
        <taxon>Dikarya</taxon>
        <taxon>Ascomycota</taxon>
        <taxon>Pezizomycotina</taxon>
        <taxon>Sordariomycetes</taxon>
        <taxon>Sordariomycetidae</taxon>
        <taxon>Sordariales</taxon>
        <taxon>Schizotheciaceae</taxon>
        <taxon>Schizothecium</taxon>
    </lineage>
</organism>
<dbReference type="GO" id="GO:0005739">
    <property type="term" value="C:mitochondrion"/>
    <property type="evidence" value="ECO:0007669"/>
    <property type="project" value="UniProtKB-SubCell"/>
</dbReference>
<evidence type="ECO:0000313" key="4">
    <source>
        <dbReference type="Proteomes" id="UP001172155"/>
    </source>
</evidence>
<protein>
    <recommendedName>
        <fullName evidence="5">Restriction endonuclease type IV Mrr domain-containing protein</fullName>
    </recommendedName>
</protein>
<evidence type="ECO:0008006" key="5">
    <source>
        <dbReference type="Google" id="ProtNLM"/>
    </source>
</evidence>
<gene>
    <name evidence="3" type="ORF">B0T18DRAFT_435542</name>
</gene>
<dbReference type="EMBL" id="JAUKUD010000002">
    <property type="protein sequence ID" value="KAK0751032.1"/>
    <property type="molecule type" value="Genomic_DNA"/>
</dbReference>
<accession>A0AA40F4H5</accession>
<dbReference type="Proteomes" id="UP001172155">
    <property type="component" value="Unassembled WGS sequence"/>
</dbReference>
<comment type="caution">
    <text evidence="3">The sequence shown here is derived from an EMBL/GenBank/DDBJ whole genome shotgun (WGS) entry which is preliminary data.</text>
</comment>
<evidence type="ECO:0000256" key="2">
    <source>
        <dbReference type="ARBA" id="ARBA00023128"/>
    </source>
</evidence>
<dbReference type="Pfam" id="PF10356">
    <property type="entry name" value="RRG7"/>
    <property type="match status" value="2"/>
</dbReference>